<feature type="transmembrane region" description="Helical" evidence="1">
    <location>
        <begin position="100"/>
        <end position="120"/>
    </location>
</feature>
<gene>
    <name evidence="2" type="ORF">ACFQ1O_04815</name>
</gene>
<keyword evidence="1" id="KW-0812">Transmembrane</keyword>
<dbReference type="Pfam" id="PF13795">
    <property type="entry name" value="HupE_UreJ_2"/>
    <property type="match status" value="1"/>
</dbReference>
<sequence length="195" mass="22172">MNEFYLYLKMGLDHILDLNGLDHILFVITLCAIYNLKEYKKVLILVTAFTIGHSLTLALSALEVLSINSTVVEILIPVTILLTAIYNINFYNKSLKTTIYINYLMALFYGLIHGLGFSNFFKAMMMGQDQIVFPLFSFNLGIEIGQLFIVLLLLVILYIYTRLLKKEHYSWNLVLSGAGAGIALTMILERILITF</sequence>
<organism evidence="2 3">
    <name type="scientific">Pseudofulvibacter geojedonensis</name>
    <dbReference type="NCBI Taxonomy" id="1123758"/>
    <lineage>
        <taxon>Bacteria</taxon>
        <taxon>Pseudomonadati</taxon>
        <taxon>Bacteroidota</taxon>
        <taxon>Flavobacteriia</taxon>
        <taxon>Flavobacteriales</taxon>
        <taxon>Flavobacteriaceae</taxon>
        <taxon>Pseudofulvibacter</taxon>
    </lineage>
</organism>
<dbReference type="RefSeq" id="WP_377713909.1">
    <property type="nucleotide sequence ID" value="NZ_JBHTJM010000005.1"/>
</dbReference>
<evidence type="ECO:0000313" key="3">
    <source>
        <dbReference type="Proteomes" id="UP001596997"/>
    </source>
</evidence>
<keyword evidence="1" id="KW-1133">Transmembrane helix</keyword>
<evidence type="ECO:0000256" key="1">
    <source>
        <dbReference type="SAM" id="Phobius"/>
    </source>
</evidence>
<dbReference type="EMBL" id="JBHTJM010000005">
    <property type="protein sequence ID" value="MFD0963321.1"/>
    <property type="molecule type" value="Genomic_DNA"/>
</dbReference>
<feature type="transmembrane region" description="Helical" evidence="1">
    <location>
        <begin position="173"/>
        <end position="193"/>
    </location>
</feature>
<feature type="transmembrane region" description="Helical" evidence="1">
    <location>
        <begin position="67"/>
        <end position="88"/>
    </location>
</feature>
<feature type="transmembrane region" description="Helical" evidence="1">
    <location>
        <begin position="20"/>
        <end position="36"/>
    </location>
</feature>
<evidence type="ECO:0000313" key="2">
    <source>
        <dbReference type="EMBL" id="MFD0963321.1"/>
    </source>
</evidence>
<feature type="transmembrane region" description="Helical" evidence="1">
    <location>
        <begin position="43"/>
        <end position="61"/>
    </location>
</feature>
<accession>A0ABW3I0G8</accession>
<protein>
    <submittedName>
        <fullName evidence="2">HupE/UreJ family protein</fullName>
    </submittedName>
</protein>
<comment type="caution">
    <text evidence="2">The sequence shown here is derived from an EMBL/GenBank/DDBJ whole genome shotgun (WGS) entry which is preliminary data.</text>
</comment>
<dbReference type="Proteomes" id="UP001596997">
    <property type="component" value="Unassembled WGS sequence"/>
</dbReference>
<reference evidence="3" key="1">
    <citation type="journal article" date="2019" name="Int. J. Syst. Evol. Microbiol.">
        <title>The Global Catalogue of Microorganisms (GCM) 10K type strain sequencing project: providing services to taxonomists for standard genome sequencing and annotation.</title>
        <authorList>
            <consortium name="The Broad Institute Genomics Platform"/>
            <consortium name="The Broad Institute Genome Sequencing Center for Infectious Disease"/>
            <person name="Wu L."/>
            <person name="Ma J."/>
        </authorList>
    </citation>
    <scope>NUCLEOTIDE SEQUENCE [LARGE SCALE GENOMIC DNA]</scope>
    <source>
        <strain evidence="3">CCUG 62114</strain>
    </source>
</reference>
<dbReference type="InterPro" id="IPR032809">
    <property type="entry name" value="Put_HupE_UreJ"/>
</dbReference>
<feature type="transmembrane region" description="Helical" evidence="1">
    <location>
        <begin position="140"/>
        <end position="161"/>
    </location>
</feature>
<keyword evidence="3" id="KW-1185">Reference proteome</keyword>
<proteinExistence type="predicted"/>
<keyword evidence="1" id="KW-0472">Membrane</keyword>
<name>A0ABW3I0G8_9FLAO</name>